<name>A0A368JUF1_9BACT</name>
<evidence type="ECO:0000256" key="1">
    <source>
        <dbReference type="ARBA" id="ARBA00009369"/>
    </source>
</evidence>
<dbReference type="InterPro" id="IPR042175">
    <property type="entry name" value="Cell/Rod_MreC_2"/>
</dbReference>
<keyword evidence="6" id="KW-0812">Transmembrane</keyword>
<dbReference type="Proteomes" id="UP000253383">
    <property type="component" value="Unassembled WGS sequence"/>
</dbReference>
<dbReference type="InterPro" id="IPR055342">
    <property type="entry name" value="MreC_beta-barrel_core"/>
</dbReference>
<comment type="similarity">
    <text evidence="1 5">Belongs to the MreC family.</text>
</comment>
<keyword evidence="3 5" id="KW-0133">Cell shape</keyword>
<evidence type="ECO:0000256" key="2">
    <source>
        <dbReference type="ARBA" id="ARBA00013855"/>
    </source>
</evidence>
<evidence type="ECO:0000313" key="8">
    <source>
        <dbReference type="EMBL" id="RCR71299.1"/>
    </source>
</evidence>
<evidence type="ECO:0000256" key="6">
    <source>
        <dbReference type="SAM" id="Phobius"/>
    </source>
</evidence>
<feature type="domain" description="Rod shape-determining protein MreC beta-barrel core" evidence="7">
    <location>
        <begin position="112"/>
        <end position="260"/>
    </location>
</feature>
<dbReference type="OrthoDB" id="9811827at2"/>
<organism evidence="8 9">
    <name type="scientific">Larkinella punicea</name>
    <dbReference type="NCBI Taxonomy" id="2315727"/>
    <lineage>
        <taxon>Bacteria</taxon>
        <taxon>Pseudomonadati</taxon>
        <taxon>Bacteroidota</taxon>
        <taxon>Cytophagia</taxon>
        <taxon>Cytophagales</taxon>
        <taxon>Spirosomataceae</taxon>
        <taxon>Larkinella</taxon>
    </lineage>
</organism>
<comment type="function">
    <text evidence="5">Involved in formation and maintenance of cell shape.</text>
</comment>
<keyword evidence="6" id="KW-1133">Transmembrane helix</keyword>
<protein>
    <recommendedName>
        <fullName evidence="2 5">Cell shape-determining protein MreC</fullName>
    </recommendedName>
    <alternativeName>
        <fullName evidence="4 5">Cell shape protein MreC</fullName>
    </alternativeName>
</protein>
<evidence type="ECO:0000256" key="3">
    <source>
        <dbReference type="ARBA" id="ARBA00022960"/>
    </source>
</evidence>
<dbReference type="PIRSF" id="PIRSF038471">
    <property type="entry name" value="MreC"/>
    <property type="match status" value="1"/>
</dbReference>
<dbReference type="Pfam" id="PF04085">
    <property type="entry name" value="MreC"/>
    <property type="match status" value="1"/>
</dbReference>
<dbReference type="NCBIfam" id="NF010532">
    <property type="entry name" value="PRK13922.9-3"/>
    <property type="match status" value="1"/>
</dbReference>
<dbReference type="PANTHER" id="PTHR34138:SF1">
    <property type="entry name" value="CELL SHAPE-DETERMINING PROTEIN MREC"/>
    <property type="match status" value="1"/>
</dbReference>
<evidence type="ECO:0000259" key="7">
    <source>
        <dbReference type="Pfam" id="PF04085"/>
    </source>
</evidence>
<comment type="caution">
    <text evidence="8">The sequence shown here is derived from an EMBL/GenBank/DDBJ whole genome shotgun (WGS) entry which is preliminary data.</text>
</comment>
<keyword evidence="9" id="KW-1185">Reference proteome</keyword>
<proteinExistence type="inferred from homology"/>
<dbReference type="EMBL" id="QOWE01000002">
    <property type="protein sequence ID" value="RCR71299.1"/>
    <property type="molecule type" value="Genomic_DNA"/>
</dbReference>
<dbReference type="Gene3D" id="2.40.10.350">
    <property type="entry name" value="Rod shape-determining protein MreC, domain 2"/>
    <property type="match status" value="1"/>
</dbReference>
<evidence type="ECO:0000313" key="9">
    <source>
        <dbReference type="Proteomes" id="UP000253383"/>
    </source>
</evidence>
<keyword evidence="6" id="KW-0472">Membrane</keyword>
<evidence type="ECO:0000256" key="5">
    <source>
        <dbReference type="PIRNR" id="PIRNR038471"/>
    </source>
</evidence>
<dbReference type="PANTHER" id="PTHR34138">
    <property type="entry name" value="CELL SHAPE-DETERMINING PROTEIN MREC"/>
    <property type="match status" value="1"/>
</dbReference>
<dbReference type="AlphaFoldDB" id="A0A368JUF1"/>
<reference evidence="8 9" key="1">
    <citation type="submission" date="2018-07" db="EMBL/GenBank/DDBJ databases">
        <title>Genome analysis of Larkinella rosea.</title>
        <authorList>
            <person name="Zhou Z."/>
            <person name="Wang G."/>
        </authorList>
    </citation>
    <scope>NUCLEOTIDE SEQUENCE [LARGE SCALE GENOMIC DNA]</scope>
    <source>
        <strain evidence="9">zzj9</strain>
    </source>
</reference>
<gene>
    <name evidence="8" type="ORF">DUE52_03385</name>
</gene>
<dbReference type="Gene3D" id="2.40.10.340">
    <property type="entry name" value="Rod shape-determining protein MreC, domain 1"/>
    <property type="match status" value="1"/>
</dbReference>
<dbReference type="InterPro" id="IPR007221">
    <property type="entry name" value="MreC"/>
</dbReference>
<feature type="transmembrane region" description="Helical" evidence="6">
    <location>
        <begin position="12"/>
        <end position="29"/>
    </location>
</feature>
<accession>A0A368JUF1</accession>
<dbReference type="InterPro" id="IPR042177">
    <property type="entry name" value="Cell/Rod_1"/>
</dbReference>
<dbReference type="GO" id="GO:0008360">
    <property type="term" value="P:regulation of cell shape"/>
    <property type="evidence" value="ECO:0007669"/>
    <property type="project" value="UniProtKB-KW"/>
</dbReference>
<sequence>MFELFQFIVRSRNFILFVLLEVLSFYFIINTNNYWSVRFFNTSNYYAAKILDWSNKAQEYARLRQVNTDLAEENRRLNTLVTQLQQQKPQAPTSYQTDSIFATRFQYRVARVINNTTQHPNNYITLDKGSADGIKPGMGVISPTGVVGKVKICSEHLSIVTSILHSDYMVSSKLVKAGVIGTVKWDGINPTRMKMLDISRNTKMYRGDSVVTSEYNAIFPSGLLVGRVIRVGEMPNQTFHDVTLSVGTDFNNLSFVYVVENKLQGEQEKLEETTEPERR</sequence>
<evidence type="ECO:0000256" key="4">
    <source>
        <dbReference type="ARBA" id="ARBA00032089"/>
    </source>
</evidence>
<dbReference type="RefSeq" id="WP_114404540.1">
    <property type="nucleotide sequence ID" value="NZ_QOWE01000002.1"/>
</dbReference>
<dbReference type="GO" id="GO:0005886">
    <property type="term" value="C:plasma membrane"/>
    <property type="evidence" value="ECO:0007669"/>
    <property type="project" value="TreeGrafter"/>
</dbReference>